<feature type="region of interest" description="Disordered" evidence="1">
    <location>
        <begin position="166"/>
        <end position="191"/>
    </location>
</feature>
<evidence type="ECO:0000313" key="2">
    <source>
        <dbReference type="EMBL" id="PNP52555.1"/>
    </source>
</evidence>
<accession>A0A2K0U429</accession>
<feature type="compositionally biased region" description="Pro residues" evidence="1">
    <location>
        <begin position="518"/>
        <end position="532"/>
    </location>
</feature>
<organism evidence="2 3">
    <name type="scientific">Trichoderma harzianum</name>
    <name type="common">Hypocrea lixii</name>
    <dbReference type="NCBI Taxonomy" id="5544"/>
    <lineage>
        <taxon>Eukaryota</taxon>
        <taxon>Fungi</taxon>
        <taxon>Dikarya</taxon>
        <taxon>Ascomycota</taxon>
        <taxon>Pezizomycotina</taxon>
        <taxon>Sordariomycetes</taxon>
        <taxon>Hypocreomycetidae</taxon>
        <taxon>Hypocreales</taxon>
        <taxon>Hypocreaceae</taxon>
        <taxon>Trichoderma</taxon>
    </lineage>
</organism>
<gene>
    <name evidence="2" type="ORF">THARTR1_06902</name>
</gene>
<reference evidence="2 3" key="1">
    <citation type="submission" date="2017-02" db="EMBL/GenBank/DDBJ databases">
        <title>Genomes of Trichoderma spp. with biocontrol activity.</title>
        <authorList>
            <person name="Gardiner D."/>
            <person name="Kazan K."/>
            <person name="Vos C."/>
            <person name="Harvey P."/>
        </authorList>
    </citation>
    <scope>NUCLEOTIDE SEQUENCE [LARGE SCALE GENOMIC DNA]</scope>
    <source>
        <strain evidence="2 3">Tr1</strain>
    </source>
</reference>
<feature type="compositionally biased region" description="Polar residues" evidence="1">
    <location>
        <begin position="413"/>
        <end position="432"/>
    </location>
</feature>
<feature type="region of interest" description="Disordered" evidence="1">
    <location>
        <begin position="259"/>
        <end position="382"/>
    </location>
</feature>
<protein>
    <submittedName>
        <fullName evidence="2">Uncharacterized protein</fullName>
    </submittedName>
</protein>
<name>A0A2K0U429_TRIHA</name>
<feature type="compositionally biased region" description="Polar residues" evidence="1">
    <location>
        <begin position="366"/>
        <end position="377"/>
    </location>
</feature>
<sequence length="692" mass="77726">MNRDEALRLRGGCSVWDCEEPIFAESLCSHHYAPHFGPRAPGSEAIRSVHRPRKTRRPLGRAAAVPPLNNSQWSAYSARHGDSTFSYSEKAMPTSFTHHSQHHQEPNPMLQHPPFPGFENPPVQRQKRATAEVIEVNASTITVETMPPRPREPYFVLNPEFTSIDKRHPPYTRPQHNHDFSQSRHVPPPTIPPRRNLDPVGGFAGVGVEFASNLNFPHAHPSPLPSNMPSAAHKNPPPAAVPSTRVGDVKVEDPLTITVASAPGRRKSESGRTHKREGSTIHVAQPFKENLPLHLSPKKRKADASDTQFKGREPSMKQRPEGSFTLIESERGRESRFPSQPGDGYQTVPPSSSSKNQSRRSSASNDQATTQLRSSKNAPAPNKLMPMIEVALAKANEQLENHSLFIHGDVGGQESTHTSQQLQQPEPQTNGPNGERESVIATPPSALETDTPVELDTITVATQNMAETITVEMMTPVESRMADEPRTPRTPRVARMPKAHVFDSEAFDAMIYRQSTLRPPPGVSVQAPPRPKTPVQQSSIEDQGQYLAINPAIHYPYNRSEEWYKEKALAIQARRGRKAWFGKVIERRRWLRAKERAEDERNATTQKPTRVDPQPWSYDRIIDFGDVAEEELPEDVLQNPAWVKACAWHRENQAKRVLRDRAARDANREAWSQAERIMEDAKLASQRSRQKR</sequence>
<feature type="compositionally biased region" description="Basic and acidic residues" evidence="1">
    <location>
        <begin position="309"/>
        <end position="320"/>
    </location>
</feature>
<dbReference type="EMBL" id="MTYI01000106">
    <property type="protein sequence ID" value="PNP52555.1"/>
    <property type="molecule type" value="Genomic_DNA"/>
</dbReference>
<feature type="region of interest" description="Disordered" evidence="1">
    <location>
        <begin position="518"/>
        <end position="537"/>
    </location>
</feature>
<feature type="region of interest" description="Disordered" evidence="1">
    <location>
        <begin position="221"/>
        <end position="245"/>
    </location>
</feature>
<dbReference type="OrthoDB" id="3550599at2759"/>
<comment type="caution">
    <text evidence="2">The sequence shown here is derived from an EMBL/GenBank/DDBJ whole genome shotgun (WGS) entry which is preliminary data.</text>
</comment>
<evidence type="ECO:0000313" key="3">
    <source>
        <dbReference type="Proteomes" id="UP000236290"/>
    </source>
</evidence>
<dbReference type="AlphaFoldDB" id="A0A2K0U429"/>
<proteinExistence type="predicted"/>
<evidence type="ECO:0000256" key="1">
    <source>
        <dbReference type="SAM" id="MobiDB-lite"/>
    </source>
</evidence>
<feature type="region of interest" description="Disordered" evidence="1">
    <location>
        <begin position="408"/>
        <end position="454"/>
    </location>
</feature>
<feature type="compositionally biased region" description="Low complexity" evidence="1">
    <location>
        <begin position="351"/>
        <end position="365"/>
    </location>
</feature>
<feature type="compositionally biased region" description="Basic and acidic residues" evidence="1">
    <location>
        <begin position="266"/>
        <end position="279"/>
    </location>
</feature>
<dbReference type="Proteomes" id="UP000236290">
    <property type="component" value="Unassembled WGS sequence"/>
</dbReference>